<protein>
    <submittedName>
        <fullName evidence="2">Uncharacterized protein</fullName>
    </submittedName>
</protein>
<evidence type="ECO:0000256" key="1">
    <source>
        <dbReference type="SAM" id="Phobius"/>
    </source>
</evidence>
<reference evidence="2 3" key="1">
    <citation type="submission" date="2016-10" db="EMBL/GenBank/DDBJ databases">
        <authorList>
            <person name="de Groot N.N."/>
        </authorList>
    </citation>
    <scope>NUCLEOTIDE SEQUENCE [LARGE SCALE GENOMIC DNA]</scope>
    <source>
        <strain>GEY</strain>
        <strain evidence="3">DSM 9560</strain>
    </source>
</reference>
<dbReference type="AlphaFoldDB" id="A0A1I2FCY0"/>
<feature type="transmembrane region" description="Helical" evidence="1">
    <location>
        <begin position="149"/>
        <end position="170"/>
    </location>
</feature>
<feature type="transmembrane region" description="Helical" evidence="1">
    <location>
        <begin position="116"/>
        <end position="143"/>
    </location>
</feature>
<evidence type="ECO:0000313" key="2">
    <source>
        <dbReference type="EMBL" id="SFF02410.1"/>
    </source>
</evidence>
<accession>A0A1I2FCY0</accession>
<keyword evidence="3" id="KW-1185">Reference proteome</keyword>
<evidence type="ECO:0000313" key="3">
    <source>
        <dbReference type="Proteomes" id="UP000199513"/>
    </source>
</evidence>
<dbReference type="STRING" id="1003.SAMN04488541_101334"/>
<dbReference type="EMBL" id="FONY01000013">
    <property type="protein sequence ID" value="SFF02410.1"/>
    <property type="molecule type" value="Genomic_DNA"/>
</dbReference>
<dbReference type="OrthoDB" id="343560at2"/>
<sequence>MRYFLETLKSRNETLFIFGLVCLLASLLFFYLTKTTQTQVMGVNAWFKPFKFALSIAIYAWTIAWFVAYLPASFNARLFNWSVVVLLGFELIYIALQAGRGQLSHYNVSSPLYSFLYFLMALAATIVTLWTAYIGILFFLYQFPELPAYYLWAIRIGIIFFVIFSLEGFVMGSRMTHTIGGADGGQGLPLLNWNTKYGDPRVAHFIGMHALQVLPLLSYYLLRNVKLTFIVGLFYGLLAFFTLWQALQGKPFYKF</sequence>
<feature type="transmembrane region" description="Helical" evidence="1">
    <location>
        <begin position="78"/>
        <end position="96"/>
    </location>
</feature>
<dbReference type="RefSeq" id="WP_091544001.1">
    <property type="nucleotide sequence ID" value="NZ_FONY01000013.1"/>
</dbReference>
<feature type="transmembrane region" description="Helical" evidence="1">
    <location>
        <begin position="15"/>
        <end position="32"/>
    </location>
</feature>
<keyword evidence="1" id="KW-0812">Transmembrane</keyword>
<name>A0A1I2FCY0_9BACT</name>
<keyword evidence="1" id="KW-1133">Transmembrane helix</keyword>
<keyword evidence="1" id="KW-0472">Membrane</keyword>
<gene>
    <name evidence="2" type="ORF">SAMN04488541_101334</name>
</gene>
<feature type="transmembrane region" description="Helical" evidence="1">
    <location>
        <begin position="202"/>
        <end position="221"/>
    </location>
</feature>
<dbReference type="Proteomes" id="UP000199513">
    <property type="component" value="Unassembled WGS sequence"/>
</dbReference>
<proteinExistence type="predicted"/>
<feature type="transmembrane region" description="Helical" evidence="1">
    <location>
        <begin position="52"/>
        <end position="72"/>
    </location>
</feature>
<feature type="transmembrane region" description="Helical" evidence="1">
    <location>
        <begin position="227"/>
        <end position="247"/>
    </location>
</feature>
<organism evidence="2 3">
    <name type="scientific">Thermoflexibacter ruber</name>
    <dbReference type="NCBI Taxonomy" id="1003"/>
    <lineage>
        <taxon>Bacteria</taxon>
        <taxon>Pseudomonadati</taxon>
        <taxon>Bacteroidota</taxon>
        <taxon>Cytophagia</taxon>
        <taxon>Cytophagales</taxon>
        <taxon>Thermoflexibacteraceae</taxon>
        <taxon>Thermoflexibacter</taxon>
    </lineage>
</organism>